<dbReference type="PANTHER" id="PTHR23405:SF5">
    <property type="entry name" value="THO COMPLEX SUBUNIT 7 HOMOLOG"/>
    <property type="match status" value="1"/>
</dbReference>
<protein>
    <recommendedName>
        <fullName evidence="9">THO complex subunit 7 homolog</fullName>
    </recommendedName>
</protein>
<dbReference type="GO" id="GO:0000445">
    <property type="term" value="C:THO complex part of transcription export complex"/>
    <property type="evidence" value="ECO:0000318"/>
    <property type="project" value="GO_Central"/>
</dbReference>
<dbReference type="STRING" id="6412.T1G3A6"/>
<keyword evidence="8" id="KW-1185">Reference proteome</keyword>
<dbReference type="CTD" id="20215554"/>
<accession>T1G3A6</accession>
<dbReference type="eggNOG" id="KOG3215">
    <property type="taxonomic scope" value="Eukaryota"/>
</dbReference>
<dbReference type="InParanoid" id="T1G3A6"/>
<comment type="subcellular location">
    <subcellularLocation>
        <location evidence="1">Nucleus</location>
    </subcellularLocation>
</comment>
<dbReference type="OMA" id="SHYAFGP"/>
<name>T1G3A6_HELRO</name>
<evidence type="ECO:0000313" key="8">
    <source>
        <dbReference type="Proteomes" id="UP000015101"/>
    </source>
</evidence>
<dbReference type="EnsemblMetazoa" id="HelroT78299">
    <property type="protein sequence ID" value="HelroP78299"/>
    <property type="gene ID" value="HelroG78299"/>
</dbReference>
<dbReference type="Proteomes" id="UP000015101">
    <property type="component" value="Unassembled WGS sequence"/>
</dbReference>
<dbReference type="AlphaFoldDB" id="T1G3A6"/>
<reference evidence="6 8" key="2">
    <citation type="journal article" date="2013" name="Nature">
        <title>Insights into bilaterian evolution from three spiralian genomes.</title>
        <authorList>
            <person name="Simakov O."/>
            <person name="Marletaz F."/>
            <person name="Cho S.J."/>
            <person name="Edsinger-Gonzales E."/>
            <person name="Havlak P."/>
            <person name="Hellsten U."/>
            <person name="Kuo D.H."/>
            <person name="Larsson T."/>
            <person name="Lv J."/>
            <person name="Arendt D."/>
            <person name="Savage R."/>
            <person name="Osoegawa K."/>
            <person name="de Jong P."/>
            <person name="Grimwood J."/>
            <person name="Chapman J.A."/>
            <person name="Shapiro H."/>
            <person name="Aerts A."/>
            <person name="Otillar R.P."/>
            <person name="Terry A.Y."/>
            <person name="Boore J.L."/>
            <person name="Grigoriev I.V."/>
            <person name="Lindberg D.R."/>
            <person name="Seaver E.C."/>
            <person name="Weisblat D.A."/>
            <person name="Putnam N.H."/>
            <person name="Rokhsar D.S."/>
        </authorList>
    </citation>
    <scope>NUCLEOTIDE SEQUENCE</scope>
</reference>
<evidence type="ECO:0000256" key="4">
    <source>
        <dbReference type="ARBA" id="ARBA00023242"/>
    </source>
</evidence>
<comment type="similarity">
    <text evidence="2">Belongs to the THOC7 family.</text>
</comment>
<organism evidence="7 8">
    <name type="scientific">Helobdella robusta</name>
    <name type="common">Californian leech</name>
    <dbReference type="NCBI Taxonomy" id="6412"/>
    <lineage>
        <taxon>Eukaryota</taxon>
        <taxon>Metazoa</taxon>
        <taxon>Spiralia</taxon>
        <taxon>Lophotrochozoa</taxon>
        <taxon>Annelida</taxon>
        <taxon>Clitellata</taxon>
        <taxon>Hirudinea</taxon>
        <taxon>Rhynchobdellida</taxon>
        <taxon>Glossiphoniidae</taxon>
        <taxon>Helobdella</taxon>
    </lineage>
</organism>
<evidence type="ECO:0000256" key="3">
    <source>
        <dbReference type="ARBA" id="ARBA00023054"/>
    </source>
</evidence>
<evidence type="ECO:0000313" key="7">
    <source>
        <dbReference type="EnsemblMetazoa" id="HelroP78299"/>
    </source>
</evidence>
<dbReference type="EMBL" id="AMQM01003944">
    <property type="status" value="NOT_ANNOTATED_CDS"/>
    <property type="molecule type" value="Genomic_DNA"/>
</dbReference>
<dbReference type="PANTHER" id="PTHR23405">
    <property type="entry name" value="MAINTENANCE OF KILLER 16 MAK16 PROTEIN-RELATED"/>
    <property type="match status" value="1"/>
</dbReference>
<dbReference type="RefSeq" id="XP_009016769.1">
    <property type="nucleotide sequence ID" value="XM_009018521.1"/>
</dbReference>
<dbReference type="OrthoDB" id="205166at2759"/>
<dbReference type="GO" id="GO:0006406">
    <property type="term" value="P:mRNA export from nucleus"/>
    <property type="evidence" value="ECO:0000318"/>
    <property type="project" value="GO_Central"/>
</dbReference>
<reference evidence="7" key="3">
    <citation type="submission" date="2015-06" db="UniProtKB">
        <authorList>
            <consortium name="EnsemblMetazoa"/>
        </authorList>
    </citation>
    <scope>IDENTIFICATION</scope>
</reference>
<evidence type="ECO:0000256" key="5">
    <source>
        <dbReference type="SAM" id="Coils"/>
    </source>
</evidence>
<dbReference type="FunCoup" id="T1G3A6">
    <property type="interactions" value="1076"/>
</dbReference>
<dbReference type="HOGENOM" id="CLU_087727_0_0_1"/>
<dbReference type="InterPro" id="IPR008501">
    <property type="entry name" value="THOC7/Mft1"/>
</dbReference>
<evidence type="ECO:0000256" key="1">
    <source>
        <dbReference type="ARBA" id="ARBA00004123"/>
    </source>
</evidence>
<keyword evidence="4" id="KW-0539">Nucleus</keyword>
<evidence type="ECO:0008006" key="9">
    <source>
        <dbReference type="Google" id="ProtNLM"/>
    </source>
</evidence>
<proteinExistence type="inferred from homology"/>
<keyword evidence="3 5" id="KW-0175">Coiled coil</keyword>
<evidence type="ECO:0000313" key="6">
    <source>
        <dbReference type="EMBL" id="ESO04836.1"/>
    </source>
</evidence>
<evidence type="ECO:0000256" key="2">
    <source>
        <dbReference type="ARBA" id="ARBA00006482"/>
    </source>
</evidence>
<reference evidence="8" key="1">
    <citation type="submission" date="2012-12" db="EMBL/GenBank/DDBJ databases">
        <authorList>
            <person name="Hellsten U."/>
            <person name="Grimwood J."/>
            <person name="Chapman J.A."/>
            <person name="Shapiro H."/>
            <person name="Aerts A."/>
            <person name="Otillar R.P."/>
            <person name="Terry A.Y."/>
            <person name="Boore J.L."/>
            <person name="Simakov O."/>
            <person name="Marletaz F."/>
            <person name="Cho S.-J."/>
            <person name="Edsinger-Gonzales E."/>
            <person name="Havlak P."/>
            <person name="Kuo D.-H."/>
            <person name="Larsson T."/>
            <person name="Lv J."/>
            <person name="Arendt D."/>
            <person name="Savage R."/>
            <person name="Osoegawa K."/>
            <person name="de Jong P."/>
            <person name="Lindberg D.R."/>
            <person name="Seaver E.C."/>
            <person name="Weisblat D.A."/>
            <person name="Putnam N.H."/>
            <person name="Grigoriev I.V."/>
            <person name="Rokhsar D.S."/>
        </authorList>
    </citation>
    <scope>NUCLEOTIDE SEQUENCE</scope>
</reference>
<dbReference type="KEGG" id="hro:HELRODRAFT_78299"/>
<gene>
    <name evidence="7" type="primary">20215554</name>
    <name evidence="6" type="ORF">HELRODRAFT_78299</name>
</gene>
<feature type="coiled-coil region" evidence="5">
    <location>
        <begin position="109"/>
        <end position="156"/>
    </location>
</feature>
<dbReference type="EMBL" id="KB096411">
    <property type="protein sequence ID" value="ESO04836.1"/>
    <property type="molecule type" value="Genomic_DNA"/>
</dbReference>
<dbReference type="GeneID" id="20215554"/>
<dbReference type="Pfam" id="PF05615">
    <property type="entry name" value="THOC7"/>
    <property type="match status" value="1"/>
</dbReference>
<sequence length="197" mass="23110">SSDEIIKRKLLIEGNGGNDEKRIANLLRTFIKWCDLSESPEDSNVTYQKMLSTLSQCEYAMFKSEQVYNMCLKEQENYKKLNDVIADEIEKAGAHIEKSKIELQQALNVRRYKEEYDAMAKVIQQHTDRGQLQKELKSIEEELVALEETRKLQRDKLDNRRKQFYVLIASCHELQRLLKGSDLGLIIFIHYFFGTKL</sequence>
<dbReference type="GO" id="GO:0006397">
    <property type="term" value="P:mRNA processing"/>
    <property type="evidence" value="ECO:0007669"/>
    <property type="project" value="InterPro"/>
</dbReference>